<evidence type="ECO:0000259" key="5">
    <source>
        <dbReference type="PROSITE" id="PS51007"/>
    </source>
</evidence>
<evidence type="ECO:0000313" key="7">
    <source>
        <dbReference type="Proteomes" id="UP001596106"/>
    </source>
</evidence>
<dbReference type="Pfam" id="PF07995">
    <property type="entry name" value="GSDH"/>
    <property type="match status" value="1"/>
</dbReference>
<evidence type="ECO:0000256" key="3">
    <source>
        <dbReference type="ARBA" id="ARBA00023004"/>
    </source>
</evidence>
<evidence type="ECO:0000256" key="1">
    <source>
        <dbReference type="ARBA" id="ARBA00022617"/>
    </source>
</evidence>
<keyword evidence="3 4" id="KW-0408">Iron</keyword>
<dbReference type="EMBL" id="JBHSMA010000003">
    <property type="protein sequence ID" value="MFC5410212.1"/>
    <property type="molecule type" value="Genomic_DNA"/>
</dbReference>
<dbReference type="PANTHER" id="PTHR19328">
    <property type="entry name" value="HEDGEHOG-INTERACTING PROTEIN"/>
    <property type="match status" value="1"/>
</dbReference>
<keyword evidence="7" id="KW-1185">Reference proteome</keyword>
<dbReference type="SUPFAM" id="SSF50952">
    <property type="entry name" value="Soluble quinoprotein glucose dehydrogenase"/>
    <property type="match status" value="1"/>
</dbReference>
<reference evidence="7" key="1">
    <citation type="journal article" date="2019" name="Int. J. Syst. Evol. Microbiol.">
        <title>The Global Catalogue of Microorganisms (GCM) 10K type strain sequencing project: providing services to taxonomists for standard genome sequencing and annotation.</title>
        <authorList>
            <consortium name="The Broad Institute Genomics Platform"/>
            <consortium name="The Broad Institute Genome Sequencing Center for Infectious Disease"/>
            <person name="Wu L."/>
            <person name="Ma J."/>
        </authorList>
    </citation>
    <scope>NUCLEOTIDE SEQUENCE [LARGE SCALE GENOMIC DNA]</scope>
    <source>
        <strain evidence="7">CCUG 55250</strain>
    </source>
</reference>
<evidence type="ECO:0000313" key="6">
    <source>
        <dbReference type="EMBL" id="MFC5410212.1"/>
    </source>
</evidence>
<dbReference type="RefSeq" id="WP_379845396.1">
    <property type="nucleotide sequence ID" value="NZ_JBHSMA010000003.1"/>
</dbReference>
<dbReference type="Pfam" id="PF00034">
    <property type="entry name" value="Cytochrom_C"/>
    <property type="match status" value="1"/>
</dbReference>
<feature type="domain" description="Cytochrome c" evidence="5">
    <location>
        <begin position="60"/>
        <end position="151"/>
    </location>
</feature>
<proteinExistence type="predicted"/>
<gene>
    <name evidence="6" type="ORF">ACFPMF_12880</name>
</gene>
<dbReference type="SUPFAM" id="SSF46626">
    <property type="entry name" value="Cytochrome c"/>
    <property type="match status" value="1"/>
</dbReference>
<accession>A0ABW0IFR8</accession>
<dbReference type="Proteomes" id="UP001596106">
    <property type="component" value="Unassembled WGS sequence"/>
</dbReference>
<sequence length="597" mass="66471">MRFCTRSRKPFSLSFLSFRDQLNFWSFVLIGLLSVSGQAQTPSKKPTASKPATGYSTDKAVLTKGQQLFQQNCTACHNFNQKSIGPNLASVTVEVPQAWVKAFIRNAPEVIKSGDARAYALFEEYKQEMPSFAHLSNGDIEALMAFIHSKRKVTTQDAGSEKLGAHLVDPISIKIQQSGLQLRLEEVTTAPATADKNPLARINKMEVVPGLKNRVFLEDLRGILYEMEGNSLRPYMDMAKERPNFIHTPGLATGFGSYAFHPDFETNGLLYTTHTEKANTAPADFPYADSIKVTLQWVLTEWKVNDPKAITFSGTGREMLRINMVTPIHGVQEITFNPLAKRGSADYGMLYIGIGDGGATENGYYFICKDRNRPWGKVLRIDPRGTNSKNGKYGIPAHNPFVNDKTALGEIFCQGFRNPNRISWSPDGKMLISDIGQAQSEELNIGIAGADYGWPEREGTFVLNHRGRMDRVYALPANDATYQYTYPVVQFDHDEGNAFSAGFVYTGPIPALAGKYIFGDIVNGRVFFVENDQLQLGKQTPIQELKIEVAGKTATFQELSKSKKTDLRFGVGLNQEFYIYTKADGKIYRVTDCLTGR</sequence>
<evidence type="ECO:0000256" key="2">
    <source>
        <dbReference type="ARBA" id="ARBA00022723"/>
    </source>
</evidence>
<name>A0ABW0IFR8_9BACT</name>
<dbReference type="Gene3D" id="2.120.10.30">
    <property type="entry name" value="TolB, C-terminal domain"/>
    <property type="match status" value="1"/>
</dbReference>
<keyword evidence="1 4" id="KW-0349">Heme</keyword>
<dbReference type="InterPro" id="IPR011041">
    <property type="entry name" value="Quinoprot_gluc/sorb_DH_b-prop"/>
</dbReference>
<keyword evidence="2 4" id="KW-0479">Metal-binding</keyword>
<comment type="caution">
    <text evidence="6">The sequence shown here is derived from an EMBL/GenBank/DDBJ whole genome shotgun (WGS) entry which is preliminary data.</text>
</comment>
<dbReference type="Gene3D" id="1.10.760.10">
    <property type="entry name" value="Cytochrome c-like domain"/>
    <property type="match status" value="1"/>
</dbReference>
<dbReference type="InterPro" id="IPR009056">
    <property type="entry name" value="Cyt_c-like_dom"/>
</dbReference>
<protein>
    <submittedName>
        <fullName evidence="6">PQQ-dependent sugar dehydrogenase</fullName>
    </submittedName>
</protein>
<dbReference type="PANTHER" id="PTHR19328:SF13">
    <property type="entry name" value="HIPL1 PROTEIN"/>
    <property type="match status" value="1"/>
</dbReference>
<organism evidence="6 7">
    <name type="scientific">Larkinella bovis</name>
    <dbReference type="NCBI Taxonomy" id="683041"/>
    <lineage>
        <taxon>Bacteria</taxon>
        <taxon>Pseudomonadati</taxon>
        <taxon>Bacteroidota</taxon>
        <taxon>Cytophagia</taxon>
        <taxon>Cytophagales</taxon>
        <taxon>Spirosomataceae</taxon>
        <taxon>Larkinella</taxon>
    </lineage>
</organism>
<dbReference type="InterPro" id="IPR011042">
    <property type="entry name" value="6-blade_b-propeller_TolB-like"/>
</dbReference>
<evidence type="ECO:0000256" key="4">
    <source>
        <dbReference type="PROSITE-ProRule" id="PRU00433"/>
    </source>
</evidence>
<dbReference type="PROSITE" id="PS51007">
    <property type="entry name" value="CYTC"/>
    <property type="match status" value="1"/>
</dbReference>
<dbReference type="InterPro" id="IPR036909">
    <property type="entry name" value="Cyt_c-like_dom_sf"/>
</dbReference>
<dbReference type="InterPro" id="IPR012938">
    <property type="entry name" value="Glc/Sorbosone_DH"/>
</dbReference>